<organism evidence="3 4">
    <name type="scientific">Pelatocladus maniniholoensis HA4357-MV3</name>
    <dbReference type="NCBI Taxonomy" id="1117104"/>
    <lineage>
        <taxon>Bacteria</taxon>
        <taxon>Bacillati</taxon>
        <taxon>Cyanobacteriota</taxon>
        <taxon>Cyanophyceae</taxon>
        <taxon>Nostocales</taxon>
        <taxon>Nostocaceae</taxon>
        <taxon>Pelatocladus</taxon>
    </lineage>
</organism>
<evidence type="ECO:0000256" key="1">
    <source>
        <dbReference type="SAM" id="Coils"/>
    </source>
</evidence>
<protein>
    <submittedName>
        <fullName evidence="3">CHAT domain-containing protein</fullName>
    </submittedName>
</protein>
<evidence type="ECO:0000313" key="4">
    <source>
        <dbReference type="Proteomes" id="UP000813215"/>
    </source>
</evidence>
<dbReference type="Proteomes" id="UP000813215">
    <property type="component" value="Unassembled WGS sequence"/>
</dbReference>
<reference evidence="3" key="1">
    <citation type="submission" date="2021-05" db="EMBL/GenBank/DDBJ databases">
        <authorList>
            <person name="Pietrasiak N."/>
            <person name="Ward R."/>
            <person name="Stajich J.E."/>
            <person name="Kurbessoian T."/>
        </authorList>
    </citation>
    <scope>NUCLEOTIDE SEQUENCE</scope>
    <source>
        <strain evidence="3">HA4357-MV3</strain>
    </source>
</reference>
<dbReference type="AlphaFoldDB" id="A0A9E3H5Y7"/>
<sequence>MKKILILSANPVNTSKLRLDEEVREIQSALERSRHREEFELIPRLAVRIDDLRRALLDHSPQVVHFSGHGDETDGIALEDNSGHAQLVSTESLSNLFKLFKDTVECVLLNACYSETQAEAIYQHINCVIGMKRAITDIAAIHFSKAFYDTLGAGRSYEEAFDFGCNNIDLNSIPESLTPKSRIRNKSKTLFSNKEQKLDMTGNRNIHIGSGNYNERIEGDYIQGNYYAASKQQNLAEAAAEIQKLLEQLDQSYSTDTTLGKMQVAAETIKAIENNPIRAERITSALKAGGVQALAQLLNHPAASFVIGALEDWQKTKSS</sequence>
<keyword evidence="1" id="KW-0175">Coiled coil</keyword>
<dbReference type="InterPro" id="IPR024983">
    <property type="entry name" value="CHAT_dom"/>
</dbReference>
<feature type="domain" description="CHAT" evidence="2">
    <location>
        <begin position="9"/>
        <end position="160"/>
    </location>
</feature>
<evidence type="ECO:0000259" key="2">
    <source>
        <dbReference type="Pfam" id="PF12770"/>
    </source>
</evidence>
<accession>A0A9E3H5Y7</accession>
<proteinExistence type="predicted"/>
<evidence type="ECO:0000313" key="3">
    <source>
        <dbReference type="EMBL" id="MBW4430686.1"/>
    </source>
</evidence>
<name>A0A9E3H5Y7_9NOST</name>
<feature type="coiled-coil region" evidence="1">
    <location>
        <begin position="228"/>
        <end position="255"/>
    </location>
</feature>
<dbReference type="Pfam" id="PF12770">
    <property type="entry name" value="CHAT"/>
    <property type="match status" value="1"/>
</dbReference>
<reference evidence="3" key="2">
    <citation type="journal article" date="2022" name="Microbiol. Resour. Announc.">
        <title>Metagenome Sequencing to Explore Phylogenomics of Terrestrial Cyanobacteria.</title>
        <authorList>
            <person name="Ward R.D."/>
            <person name="Stajich J.E."/>
            <person name="Johansen J.R."/>
            <person name="Huntemann M."/>
            <person name="Clum A."/>
            <person name="Foster B."/>
            <person name="Foster B."/>
            <person name="Roux S."/>
            <person name="Palaniappan K."/>
            <person name="Varghese N."/>
            <person name="Mukherjee S."/>
            <person name="Reddy T.B.K."/>
            <person name="Daum C."/>
            <person name="Copeland A."/>
            <person name="Chen I.A."/>
            <person name="Ivanova N.N."/>
            <person name="Kyrpides N.C."/>
            <person name="Shapiro N."/>
            <person name="Eloe-Fadrosh E.A."/>
            <person name="Pietrasiak N."/>
        </authorList>
    </citation>
    <scope>NUCLEOTIDE SEQUENCE</scope>
    <source>
        <strain evidence="3">HA4357-MV3</strain>
    </source>
</reference>
<gene>
    <name evidence="3" type="ORF">KME28_02730</name>
</gene>
<dbReference type="EMBL" id="JAHHHW010000025">
    <property type="protein sequence ID" value="MBW4430686.1"/>
    <property type="molecule type" value="Genomic_DNA"/>
</dbReference>
<comment type="caution">
    <text evidence="3">The sequence shown here is derived from an EMBL/GenBank/DDBJ whole genome shotgun (WGS) entry which is preliminary data.</text>
</comment>